<dbReference type="PANTHER" id="PTHR43143:SF1">
    <property type="entry name" value="SERINE_THREONINE-PROTEIN PHOSPHATASE CPPED1"/>
    <property type="match status" value="1"/>
</dbReference>
<accession>B5CZ83</accession>
<dbReference type="InterPro" id="IPR004843">
    <property type="entry name" value="Calcineurin-like_PHP"/>
</dbReference>
<organism evidence="2 3">
    <name type="scientific">Phocaeicola plebeius (strain DSM 17135 / JCM 12973 / CCUG 54634 / M2)</name>
    <name type="common">Bacteroides plebeius</name>
    <dbReference type="NCBI Taxonomy" id="484018"/>
    <lineage>
        <taxon>Bacteria</taxon>
        <taxon>Pseudomonadati</taxon>
        <taxon>Bacteroidota</taxon>
        <taxon>Bacteroidia</taxon>
        <taxon>Bacteroidales</taxon>
        <taxon>Bacteroidaceae</taxon>
        <taxon>Phocaeicola</taxon>
    </lineage>
</organism>
<comment type="caution">
    <text evidence="2">The sequence shown here is derived from an EMBL/GenBank/DDBJ whole genome shotgun (WGS) entry which is preliminary data.</text>
</comment>
<reference evidence="2 3" key="2">
    <citation type="submission" date="2008-08" db="EMBL/GenBank/DDBJ databases">
        <authorList>
            <person name="Fulton L."/>
            <person name="Clifton S."/>
            <person name="Fulton B."/>
            <person name="Xu J."/>
            <person name="Minx P."/>
            <person name="Pepin K.H."/>
            <person name="Johnson M."/>
            <person name="Thiruvilangam P."/>
            <person name="Bhonagiri V."/>
            <person name="Nash W.E."/>
            <person name="Mardis E.R."/>
            <person name="Wilson R.K."/>
        </authorList>
    </citation>
    <scope>NUCLEOTIDE SEQUENCE [LARGE SCALE GENOMIC DNA]</scope>
    <source>
        <strain evidence="3">DSM 17135 / JCM 12973 / M2</strain>
    </source>
</reference>
<dbReference type="eggNOG" id="COG1409">
    <property type="taxonomic scope" value="Bacteria"/>
</dbReference>
<dbReference type="HOGENOM" id="CLU_914175_0_0_10"/>
<evidence type="ECO:0000259" key="1">
    <source>
        <dbReference type="Pfam" id="PF00149"/>
    </source>
</evidence>
<dbReference type="RefSeq" id="WP_007561597.1">
    <property type="nucleotide sequence ID" value="NZ_DS990130.1"/>
</dbReference>
<dbReference type="InterPro" id="IPR051918">
    <property type="entry name" value="STPP_CPPED1"/>
</dbReference>
<sequence length="292" mass="33357">MMAVISVSCDKVQVDSDNENENENDTIRLCVVSDMHVGSSEIFTDIASEIMKKDVGCIIATGDLVEGGKGATVSEFSQQLSEWKEITTPLVSKGIKILPLKGNHEDDVRNGAGLWKEFLSGYVPVDDGIMNYTYVYKNLLLVCLDNYNGEEKVDISWWEDELKRNRDKKVLVFGHEPAFKIFHDDCLDDDVQNRNDFWEILKRYNIRAYFCGHDHFLDVAEVSGIHQICSGTGGGWLMEKYSNYNGYNGNYTPHRLIHKSSYGYIVIECIHNHISVFWKSLNYTEEIMLLLI</sequence>
<dbReference type="Gene3D" id="3.60.21.10">
    <property type="match status" value="1"/>
</dbReference>
<feature type="domain" description="Calcineurin-like phosphoesterase" evidence="1">
    <location>
        <begin position="28"/>
        <end position="215"/>
    </location>
</feature>
<protein>
    <submittedName>
        <fullName evidence="2">Ser/Thr phosphatase family protein</fullName>
    </submittedName>
</protein>
<evidence type="ECO:0000313" key="3">
    <source>
        <dbReference type="Proteomes" id="UP000003452"/>
    </source>
</evidence>
<name>B5CZ83_PHOPM</name>
<dbReference type="GeneID" id="43185037"/>
<dbReference type="AlphaFoldDB" id="B5CZ83"/>
<proteinExistence type="predicted"/>
<dbReference type="GO" id="GO:0016787">
    <property type="term" value="F:hydrolase activity"/>
    <property type="evidence" value="ECO:0007669"/>
    <property type="project" value="InterPro"/>
</dbReference>
<evidence type="ECO:0000313" key="2">
    <source>
        <dbReference type="EMBL" id="EDY95764.1"/>
    </source>
</evidence>
<dbReference type="Proteomes" id="UP000003452">
    <property type="component" value="Unassembled WGS sequence"/>
</dbReference>
<dbReference type="EMBL" id="ABQC02000019">
    <property type="protein sequence ID" value="EDY95764.1"/>
    <property type="molecule type" value="Genomic_DNA"/>
</dbReference>
<dbReference type="InterPro" id="IPR029052">
    <property type="entry name" value="Metallo-depent_PP-like"/>
</dbReference>
<dbReference type="PANTHER" id="PTHR43143">
    <property type="entry name" value="METALLOPHOSPHOESTERASE, CALCINEURIN SUPERFAMILY"/>
    <property type="match status" value="1"/>
</dbReference>
<reference evidence="2 3" key="1">
    <citation type="submission" date="2008-08" db="EMBL/GenBank/DDBJ databases">
        <title>Draft genome sequence of Bacteroides plebeius (DSM 17135).</title>
        <authorList>
            <person name="Sudarsanam P."/>
            <person name="Ley R."/>
            <person name="Guruge J."/>
            <person name="Turnbaugh P.J."/>
            <person name="Mahowald M."/>
            <person name="Liep D."/>
            <person name="Gordon J."/>
        </authorList>
    </citation>
    <scope>NUCLEOTIDE SEQUENCE [LARGE SCALE GENOMIC DNA]</scope>
    <source>
        <strain evidence="3">DSM 17135 / JCM 12973 / M2</strain>
    </source>
</reference>
<dbReference type="Pfam" id="PF00149">
    <property type="entry name" value="Metallophos"/>
    <property type="match status" value="1"/>
</dbReference>
<gene>
    <name evidence="2" type="ORF">BACPLE_02040</name>
</gene>
<dbReference type="SUPFAM" id="SSF56300">
    <property type="entry name" value="Metallo-dependent phosphatases"/>
    <property type="match status" value="1"/>
</dbReference>
<dbReference type="OrthoDB" id="9809781at2"/>